<dbReference type="GO" id="GO:0006749">
    <property type="term" value="P:glutathione metabolic process"/>
    <property type="evidence" value="ECO:0007669"/>
    <property type="project" value="TreeGrafter"/>
</dbReference>
<evidence type="ECO:0000256" key="3">
    <source>
        <dbReference type="ARBA" id="ARBA00022630"/>
    </source>
</evidence>
<organism evidence="12">
    <name type="scientific">Mucochytrium quahogii</name>
    <dbReference type="NCBI Taxonomy" id="96639"/>
    <lineage>
        <taxon>Eukaryota</taxon>
        <taxon>Sar</taxon>
        <taxon>Stramenopiles</taxon>
        <taxon>Bigyra</taxon>
        <taxon>Labyrinthulomycetes</taxon>
        <taxon>Thraustochytrida</taxon>
        <taxon>Thraustochytriidae</taxon>
        <taxon>Mucochytrium</taxon>
    </lineage>
</organism>
<keyword evidence="6 9" id="KW-0560">Oxidoreductase</keyword>
<dbReference type="InterPro" id="IPR023753">
    <property type="entry name" value="FAD/NAD-binding_dom"/>
</dbReference>
<dbReference type="InterPro" id="IPR012999">
    <property type="entry name" value="Pyr_OxRdtase_I_AS"/>
</dbReference>
<dbReference type="PROSITE" id="PS00076">
    <property type="entry name" value="PYRIDINE_REDOX_1"/>
    <property type="match status" value="1"/>
</dbReference>
<dbReference type="InterPro" id="IPR016156">
    <property type="entry name" value="FAD/NAD-linked_Rdtase_dimer_sf"/>
</dbReference>
<keyword evidence="7" id="KW-1015">Disulfide bond</keyword>
<protein>
    <recommendedName>
        <fullName evidence="13">Thioredoxin reductase</fullName>
    </recommendedName>
</protein>
<evidence type="ECO:0000313" key="12">
    <source>
        <dbReference type="EMBL" id="CAD9665225.1"/>
    </source>
</evidence>
<dbReference type="GO" id="GO:0005739">
    <property type="term" value="C:mitochondrion"/>
    <property type="evidence" value="ECO:0007669"/>
    <property type="project" value="TreeGrafter"/>
</dbReference>
<name>A0A7S2W3Q2_9STRA</name>
<dbReference type="PANTHER" id="PTHR42737">
    <property type="entry name" value="GLUTATHIONE REDUCTASE"/>
    <property type="match status" value="1"/>
</dbReference>
<evidence type="ECO:0000256" key="6">
    <source>
        <dbReference type="ARBA" id="ARBA00023002"/>
    </source>
</evidence>
<keyword evidence="3 9" id="KW-0285">Flavoprotein</keyword>
<gene>
    <name evidence="12" type="ORF">QSP1433_LOCUS1288</name>
</gene>
<dbReference type="InterPro" id="IPR036188">
    <property type="entry name" value="FAD/NAD-bd_sf"/>
</dbReference>
<feature type="domain" description="FAD/NAD(P)-binding" evidence="11">
    <location>
        <begin position="61"/>
        <end position="410"/>
    </location>
</feature>
<dbReference type="AlphaFoldDB" id="A0A7S2W3Q2"/>
<dbReference type="Gene3D" id="3.30.390.30">
    <property type="match status" value="1"/>
</dbReference>
<dbReference type="GO" id="GO:0005829">
    <property type="term" value="C:cytosol"/>
    <property type="evidence" value="ECO:0007669"/>
    <property type="project" value="TreeGrafter"/>
</dbReference>
<proteinExistence type="inferred from homology"/>
<evidence type="ECO:0000256" key="2">
    <source>
        <dbReference type="ARBA" id="ARBA00007532"/>
    </source>
</evidence>
<dbReference type="PANTHER" id="PTHR42737:SF6">
    <property type="entry name" value="THIOREDOXIN-DISULFIDE REDUCTASE"/>
    <property type="match status" value="1"/>
</dbReference>
<dbReference type="InterPro" id="IPR006338">
    <property type="entry name" value="Thioredoxin/glutathione_Rdtase"/>
</dbReference>
<dbReference type="Pfam" id="PF02852">
    <property type="entry name" value="Pyr_redox_dim"/>
    <property type="match status" value="1"/>
</dbReference>
<accession>A0A7S2W3Q2</accession>
<feature type="domain" description="Pyridine nucleotide-disulphide oxidoreductase dimerisation" evidence="10">
    <location>
        <begin position="441"/>
        <end position="560"/>
    </location>
</feature>
<evidence type="ECO:0000256" key="5">
    <source>
        <dbReference type="ARBA" id="ARBA00022857"/>
    </source>
</evidence>
<dbReference type="GO" id="GO:0004362">
    <property type="term" value="F:glutathione-disulfide reductase (NADPH) activity"/>
    <property type="evidence" value="ECO:0007669"/>
    <property type="project" value="TreeGrafter"/>
</dbReference>
<dbReference type="PRINTS" id="PR00411">
    <property type="entry name" value="PNDRDTASEI"/>
</dbReference>
<dbReference type="InterPro" id="IPR004099">
    <property type="entry name" value="Pyr_nucl-diS_OxRdtase_dimer"/>
</dbReference>
<keyword evidence="4 9" id="KW-0274">FAD</keyword>
<dbReference type="InterPro" id="IPR046952">
    <property type="entry name" value="GSHR/TRXR-like"/>
</dbReference>
<comment type="similarity">
    <text evidence="2 9">Belongs to the class-I pyridine nucleotide-disulfide oxidoreductase family.</text>
</comment>
<dbReference type="SUPFAM" id="SSF51905">
    <property type="entry name" value="FAD/NAD(P)-binding domain"/>
    <property type="match status" value="2"/>
</dbReference>
<evidence type="ECO:0000259" key="11">
    <source>
        <dbReference type="Pfam" id="PF07992"/>
    </source>
</evidence>
<dbReference type="GO" id="GO:0045454">
    <property type="term" value="P:cell redox homeostasis"/>
    <property type="evidence" value="ECO:0007669"/>
    <property type="project" value="InterPro"/>
</dbReference>
<evidence type="ECO:0000256" key="9">
    <source>
        <dbReference type="RuleBase" id="RU003691"/>
    </source>
</evidence>
<evidence type="ECO:0000256" key="8">
    <source>
        <dbReference type="ARBA" id="ARBA00023284"/>
    </source>
</evidence>
<keyword evidence="8 9" id="KW-0676">Redox-active center</keyword>
<reference evidence="12" key="1">
    <citation type="submission" date="2021-01" db="EMBL/GenBank/DDBJ databases">
        <authorList>
            <person name="Corre E."/>
            <person name="Pelletier E."/>
            <person name="Niang G."/>
            <person name="Scheremetjew M."/>
            <person name="Finn R."/>
            <person name="Kale V."/>
            <person name="Holt S."/>
            <person name="Cochrane G."/>
            <person name="Meng A."/>
            <person name="Brown T."/>
            <person name="Cohen L."/>
        </authorList>
    </citation>
    <scope>NUCLEOTIDE SEQUENCE</scope>
    <source>
        <strain evidence="12">NY070348D</strain>
    </source>
</reference>
<dbReference type="EMBL" id="HBHK01002165">
    <property type="protein sequence ID" value="CAD9665225.1"/>
    <property type="molecule type" value="Transcribed_RNA"/>
</dbReference>
<sequence length="583" mass="62497">MVPSMIQGAAARRVSKQGASEGVSFLSRLNRQWRCLSGLPGANLFGAGTLFGDNAETKDADVVVIGGGSGGISCANELGRKGKRVVLFDYVSSSTQGSSWGFGGTCVNVGCIPKKLMHDASCLRADARHDAQAFGLDNIIDTTSDDPVDWETLRSTVQSYIKSLNFSYTVGLNENVQLIRSKASFCQPEEGKGVSSVRYIDPLSQEEKTLHAREAAVVAVGGRPALPSEKECPGARDYGVTSDDIFSLERAPGKTLCVGASYVSTEVAGALGNLGFDTTLAVRSKILRGDAFDEQCATKVGEMLVANGIDVRMKASPLRIEKQETGLSVTLQQGDNVIEEKFDTVFFGTGRKACVKDLNLDSVGIQVNSSTNKIIVDRSSFQTTNHNIYCIGDAADTELPELTPVAIRQGECVANEICKSVDRNLFETVNDQNIHEKSLMVPSTVFTPVEYGRIGYSETAAQRVFGKDDIETYLVEWQSLALSAIHRKGANGAEYPLQCLAKLVCQRSKNERVVGLHYVGPHAGELLQGFALAVNLGATKQDFTDRVLGIHPTDAEAFTDIRVSRSSGEDFVQSGGCGGGRCG</sequence>
<evidence type="ECO:0000256" key="4">
    <source>
        <dbReference type="ARBA" id="ARBA00022827"/>
    </source>
</evidence>
<dbReference type="SUPFAM" id="SSF55424">
    <property type="entry name" value="FAD/NAD-linked reductases, dimerisation (C-terminal) domain"/>
    <property type="match status" value="1"/>
</dbReference>
<dbReference type="GO" id="GO:0034599">
    <property type="term" value="P:cellular response to oxidative stress"/>
    <property type="evidence" value="ECO:0007669"/>
    <property type="project" value="TreeGrafter"/>
</dbReference>
<evidence type="ECO:0008006" key="13">
    <source>
        <dbReference type="Google" id="ProtNLM"/>
    </source>
</evidence>
<evidence type="ECO:0000256" key="7">
    <source>
        <dbReference type="ARBA" id="ARBA00023157"/>
    </source>
</evidence>
<comment type="cofactor">
    <cofactor evidence="1">
        <name>FAD</name>
        <dbReference type="ChEBI" id="CHEBI:57692"/>
    </cofactor>
</comment>
<evidence type="ECO:0000256" key="1">
    <source>
        <dbReference type="ARBA" id="ARBA00001974"/>
    </source>
</evidence>
<dbReference type="GO" id="GO:0050660">
    <property type="term" value="F:flavin adenine dinucleotide binding"/>
    <property type="evidence" value="ECO:0007669"/>
    <property type="project" value="InterPro"/>
</dbReference>
<dbReference type="Pfam" id="PF07992">
    <property type="entry name" value="Pyr_redox_2"/>
    <property type="match status" value="1"/>
</dbReference>
<evidence type="ECO:0000259" key="10">
    <source>
        <dbReference type="Pfam" id="PF02852"/>
    </source>
</evidence>
<keyword evidence="5" id="KW-0521">NADP</keyword>
<dbReference type="Gene3D" id="3.50.50.60">
    <property type="entry name" value="FAD/NAD(P)-binding domain"/>
    <property type="match status" value="2"/>
</dbReference>
<dbReference type="GO" id="GO:0004791">
    <property type="term" value="F:thioredoxin-disulfide reductase (NADPH) activity"/>
    <property type="evidence" value="ECO:0007669"/>
    <property type="project" value="InterPro"/>
</dbReference>
<dbReference type="PRINTS" id="PR00368">
    <property type="entry name" value="FADPNR"/>
</dbReference>
<dbReference type="NCBIfam" id="TIGR01438">
    <property type="entry name" value="TGR"/>
    <property type="match status" value="1"/>
</dbReference>